<accession>Q72WQ6</accession>
<dbReference type="AlphaFoldDB" id="Q72WQ6"/>
<protein>
    <submittedName>
        <fullName evidence="1">Uncharacterized protein</fullName>
    </submittedName>
</protein>
<dbReference type="KEGG" id="dvu:DVUA0033"/>
<gene>
    <name evidence="1" type="ordered locus">DVUA0033</name>
</gene>
<evidence type="ECO:0000313" key="2">
    <source>
        <dbReference type="Proteomes" id="UP000002194"/>
    </source>
</evidence>
<dbReference type="Proteomes" id="UP000002194">
    <property type="component" value="Plasmid pDV"/>
</dbReference>
<evidence type="ECO:0000313" key="1">
    <source>
        <dbReference type="EMBL" id="AAS94417.1"/>
    </source>
</evidence>
<organism evidence="1 2">
    <name type="scientific">Nitratidesulfovibrio vulgaris (strain ATCC 29579 / DSM 644 / CCUG 34227 / NCIMB 8303 / VKM B-1760 / Hildenborough)</name>
    <name type="common">Desulfovibrio vulgaris</name>
    <dbReference type="NCBI Taxonomy" id="882"/>
    <lineage>
        <taxon>Bacteria</taxon>
        <taxon>Pseudomonadati</taxon>
        <taxon>Thermodesulfobacteriota</taxon>
        <taxon>Desulfovibrionia</taxon>
        <taxon>Desulfovibrionales</taxon>
        <taxon>Desulfovibrionaceae</taxon>
        <taxon>Nitratidesulfovibrio</taxon>
    </lineage>
</organism>
<dbReference type="HOGENOM" id="CLU_2842707_0_0_7"/>
<reference evidence="1 2" key="1">
    <citation type="journal article" date="2004" name="Nat. Biotechnol.">
        <title>The genome sequence of the anaerobic, sulfate-reducing bacterium Desulfovibrio vulgaris Hildenborough.</title>
        <authorList>
            <person name="Heidelberg J.F."/>
            <person name="Seshadri R."/>
            <person name="Haveman S.A."/>
            <person name="Hemme C.L."/>
            <person name="Paulsen I.T."/>
            <person name="Kolonay J.F."/>
            <person name="Eisen J.A."/>
            <person name="Ward N."/>
            <person name="Methe B."/>
            <person name="Brinkac L.M."/>
            <person name="Daugherty S.C."/>
            <person name="Deboy R.T."/>
            <person name="Dodson R.J."/>
            <person name="Durkin A.S."/>
            <person name="Madupu R."/>
            <person name="Nelson W.C."/>
            <person name="Sullivan S.A."/>
            <person name="Fouts D."/>
            <person name="Haft D.H."/>
            <person name="Selengut J."/>
            <person name="Peterson J.D."/>
            <person name="Davidsen T.M."/>
            <person name="Zafar N."/>
            <person name="Zhou L."/>
            <person name="Radune D."/>
            <person name="Dimitrov G."/>
            <person name="Hance M."/>
            <person name="Tran K."/>
            <person name="Khouri H."/>
            <person name="Gill J."/>
            <person name="Utterback T.R."/>
            <person name="Feldblyum T.V."/>
            <person name="Wall J.D."/>
            <person name="Voordouw G."/>
            <person name="Fraser C.M."/>
        </authorList>
    </citation>
    <scope>NUCLEOTIDE SEQUENCE [LARGE SCALE GENOMIC DNA]</scope>
    <source>
        <strain evidence="2">ATCC 29579 / DSM 644 / NCIMB 8303 / VKM B-1760 / Hildenborough</strain>
        <plasmid evidence="2">pDV</plasmid>
    </source>
</reference>
<keyword evidence="1" id="KW-0614">Plasmid</keyword>
<proteinExistence type="predicted"/>
<dbReference type="EnsemblBacteria" id="AAS94417">
    <property type="protein sequence ID" value="AAS94417"/>
    <property type="gene ID" value="DVUA0033"/>
</dbReference>
<keyword evidence="2" id="KW-1185">Reference proteome</keyword>
<name>Q72WQ6_NITV2</name>
<dbReference type="EMBL" id="AE017286">
    <property type="protein sequence ID" value="AAS94417.1"/>
    <property type="molecule type" value="Genomic_DNA"/>
</dbReference>
<sequence length="65" mass="7130">MREQSCMVLSNDCSNSAFNIYSSVLDDVLSLDTPLGTGWRCQPIRQIRGAARVTGAKAARAFHSR</sequence>
<geneLocation type="plasmid" evidence="1 2">
    <name>pDV</name>
</geneLocation>